<feature type="compositionally biased region" description="Basic and acidic residues" evidence="10">
    <location>
        <begin position="656"/>
        <end position="692"/>
    </location>
</feature>
<dbReference type="PROSITE" id="PS51058">
    <property type="entry name" value="ZF_CXXC"/>
    <property type="match status" value="1"/>
</dbReference>
<name>A0ABR1D7V4_NECAM</name>
<evidence type="ECO:0000256" key="2">
    <source>
        <dbReference type="ARBA" id="ARBA00022490"/>
    </source>
</evidence>
<dbReference type="SUPFAM" id="SSF68906">
    <property type="entry name" value="SAP domain"/>
    <property type="match status" value="1"/>
</dbReference>
<keyword evidence="3" id="KW-0597">Phosphoprotein</keyword>
<feature type="compositionally biased region" description="Polar residues" evidence="10">
    <location>
        <begin position="551"/>
        <end position="564"/>
    </location>
</feature>
<dbReference type="InterPro" id="IPR022056">
    <property type="entry name" value="CpG-bd_C"/>
</dbReference>
<proteinExistence type="predicted"/>
<evidence type="ECO:0000256" key="8">
    <source>
        <dbReference type="PROSITE-ProRule" id="PRU00509"/>
    </source>
</evidence>
<dbReference type="InterPro" id="IPR025223">
    <property type="entry name" value="S1-like_RNA-bd_dom"/>
</dbReference>
<dbReference type="SMART" id="SM01122">
    <property type="entry name" value="DBC1"/>
    <property type="match status" value="1"/>
</dbReference>
<feature type="region of interest" description="Disordered" evidence="10">
    <location>
        <begin position="155"/>
        <end position="276"/>
    </location>
</feature>
<feature type="region of interest" description="Disordered" evidence="10">
    <location>
        <begin position="1216"/>
        <end position="1295"/>
    </location>
</feature>
<dbReference type="InterPro" id="IPR002857">
    <property type="entry name" value="Znf_CXXC"/>
</dbReference>
<evidence type="ECO:0000256" key="5">
    <source>
        <dbReference type="ARBA" id="ARBA00022771"/>
    </source>
</evidence>
<dbReference type="Proteomes" id="UP001303046">
    <property type="component" value="Unassembled WGS sequence"/>
</dbReference>
<evidence type="ECO:0000259" key="12">
    <source>
        <dbReference type="PROSITE" id="PS51058"/>
    </source>
</evidence>
<organism evidence="13 14">
    <name type="scientific">Necator americanus</name>
    <name type="common">Human hookworm</name>
    <dbReference type="NCBI Taxonomy" id="51031"/>
    <lineage>
        <taxon>Eukaryota</taxon>
        <taxon>Metazoa</taxon>
        <taxon>Ecdysozoa</taxon>
        <taxon>Nematoda</taxon>
        <taxon>Chromadorea</taxon>
        <taxon>Rhabditida</taxon>
        <taxon>Rhabditina</taxon>
        <taxon>Rhabditomorpha</taxon>
        <taxon>Strongyloidea</taxon>
        <taxon>Ancylostomatidae</taxon>
        <taxon>Bunostominae</taxon>
        <taxon>Necator</taxon>
    </lineage>
</organism>
<feature type="region of interest" description="Disordered" evidence="10">
    <location>
        <begin position="628"/>
        <end position="692"/>
    </location>
</feature>
<dbReference type="Pfam" id="PF14444">
    <property type="entry name" value="S1-like"/>
    <property type="match status" value="1"/>
</dbReference>
<reference evidence="13 14" key="1">
    <citation type="submission" date="2023-08" db="EMBL/GenBank/DDBJ databases">
        <title>A Necator americanus chromosomal reference genome.</title>
        <authorList>
            <person name="Ilik V."/>
            <person name="Petrzelkova K.J."/>
            <person name="Pardy F."/>
            <person name="Fuh T."/>
            <person name="Niatou-Singa F.S."/>
            <person name="Gouil Q."/>
            <person name="Baker L."/>
            <person name="Ritchie M.E."/>
            <person name="Jex A.R."/>
            <person name="Gazzola D."/>
            <person name="Li H."/>
            <person name="Toshio Fujiwara R."/>
            <person name="Zhan B."/>
            <person name="Aroian R.V."/>
            <person name="Pafco B."/>
            <person name="Schwarz E.M."/>
        </authorList>
    </citation>
    <scope>NUCLEOTIDE SEQUENCE [LARGE SCALE GENOMIC DNA]</scope>
    <source>
        <strain evidence="13 14">Aroian</strain>
        <tissue evidence="13">Whole animal</tissue>
    </source>
</reference>
<dbReference type="InterPro" id="IPR045353">
    <property type="entry name" value="LAIKA"/>
</dbReference>
<dbReference type="Pfam" id="PF02037">
    <property type="entry name" value="SAP"/>
    <property type="match status" value="1"/>
</dbReference>
<dbReference type="Pfam" id="PF12269">
    <property type="entry name" value="CpG_bind_C"/>
    <property type="match status" value="1"/>
</dbReference>
<dbReference type="InterPro" id="IPR025224">
    <property type="entry name" value="CCAR1/CCAR2"/>
</dbReference>
<dbReference type="InterPro" id="IPR003034">
    <property type="entry name" value="SAP_dom"/>
</dbReference>
<evidence type="ECO:0000256" key="1">
    <source>
        <dbReference type="ARBA" id="ARBA00004496"/>
    </source>
</evidence>
<dbReference type="PANTHER" id="PTHR14304:SF11">
    <property type="entry name" value="SAP DOMAIN-CONTAINING PROTEIN"/>
    <property type="match status" value="1"/>
</dbReference>
<dbReference type="Pfam" id="PF19256">
    <property type="entry name" value="LAIKA"/>
    <property type="match status" value="1"/>
</dbReference>
<keyword evidence="2" id="KW-0963">Cytoplasm</keyword>
<evidence type="ECO:0000256" key="9">
    <source>
        <dbReference type="SAM" id="Coils"/>
    </source>
</evidence>
<keyword evidence="14" id="KW-1185">Reference proteome</keyword>
<feature type="compositionally biased region" description="Basic and acidic residues" evidence="10">
    <location>
        <begin position="568"/>
        <end position="586"/>
    </location>
</feature>
<evidence type="ECO:0008006" key="15">
    <source>
        <dbReference type="Google" id="ProtNLM"/>
    </source>
</evidence>
<feature type="region of interest" description="Disordered" evidence="10">
    <location>
        <begin position="525"/>
        <end position="586"/>
    </location>
</feature>
<sequence>MSQFGAGKPGGWTRPGTGVAGNQMAGFGMGVGAFPMMGVQGMGVPMGMVNQAAFAQQNVMGMGVMGAVPSSASVRAPAAQAPNPAVTGKNQRTFVGVVTKMHDNYGFVDDDVFFQHSVIRGTLPRVGEKVMVEASYNPQMPFKWNAYRIQLLNSGDSGPPAAQNHNHPPARSAGTGASGGGRWGPPTSSDRNGPSHRGSPPRRRSPPRRSPPRRSSPPRKEIPRRKSPPPRRSPPRRSSPPRSERNDRDRKRERSANPPSSAQSTRRDSASPPRRRARIIPRYECHPARPVLLNEQVSVVGLRSRYLKLYIPSDFADMTAEWVRRVPLDTTIDLTNPVAFHVFNKEVDYPLQDGETVPVLEPEDADHRHQVKVLLLAHPGKQEVHKKAFGLLPDGSTDDSHEPTSFFKQLSFLVGTRGKEPLAIGGSWSPSCDGVDPANPATIIRTAIRTTKSLTGVDLSGCPQWYELVHVRYYRADRERTDSVRLLFPDTQLLLAADDVSAEERWTHVQTALRAQLDCKLAAVDAPSEATDQPQADDNSAKDKEMRQEDTTTATPTKEAASTTGETPVKEGEESEEVEAKEVPTHWSKLDPKMLKVPELRAELEARGLETKGVKSLLCKRLQEALEQEKEKEEGEGAAPTGDIEMTDVAGDEEETEKKEEEVSAENKEKAEAEQKKLAEEQKKKAEKLEKEKQERKAALEKYYAMPKERKVLVYPSKTAKGGKFDCRVMGMQSLLDYRQDDNKESHFEVSLFVEAFKELMERHAAFTIYSAIARAADKESERKRRDEAKEKKDDESEEEKKEGEEKDDKKEEREKKEEKKEKLDLKSMVSNRPLFEAFAIFDVNLCGYLSERDLEDIIFNSELGVTRAQMQKLTHKLVSRERINYRHLTDVLVDSDGNVRFTPGECENPPDISSLLRGFGLQAYRNSLQPQTNGDVDMASSSDGTVIINGNVINVAQKLTLLKKSEVERDHAKAMVAEQTALIDQLRGNKHDLEKKNRDLEKEVDKCKKRLDESSSALKSSLDSNISLKSALSDCKRYADRITSAVERACPPPPPVKRAEEQVKVEEHATDGVDESDEPIPAEIVLTEEVGAEEETEEKTAENCRNWIMDEVSRVLFALLGNAAANEKVNNSTVGKLEAATSANDKETVPTGESSAASSGVAGMLRCGECIGCFQTDDCGKCVGCLAGQLCFRRKCVQEPILIQKHNRALAQKTALRKETNEVQRKDMKQEAASSVAKRGPGRPRKDGHQSNVRSGGNSHGNEGENMDERQPTRRTTTRAQPTRRKHETLKKVESRQCIEPDCVKPARDNSKYCSDECGIKLAKLRLLALLPEKVEQYYREQPQSELQTLEELRAIDQKIGQIQVQTETMLGYVRIIQRYVMAMKSTTSVNYDEPGDVDFMVNCTVCGMETNGRQLPKHVERCFVRSEKQTSFGTPTPAAFNPDNLFCEAYNKANNTYCKRVRVICAEHYKGELENELQICAYPKAWAEGKSMTFAEMFEHGPDLLKDQGFCCAPRKECAQHHRWVQALVGTIECERMNLLTRLDELLERRKIVSLGCATRGDVISLLNFKPPAIVVKNK</sequence>
<gene>
    <name evidence="13" type="primary">Necator_chrIV.g13369</name>
    <name evidence="13" type="ORF">RB195_000078</name>
</gene>
<feature type="region of interest" description="Disordered" evidence="10">
    <location>
        <begin position="780"/>
        <end position="824"/>
    </location>
</feature>
<dbReference type="InterPro" id="IPR036361">
    <property type="entry name" value="SAP_dom_sf"/>
</dbReference>
<evidence type="ECO:0000259" key="11">
    <source>
        <dbReference type="PROSITE" id="PS50800"/>
    </source>
</evidence>
<feature type="compositionally biased region" description="Basic and acidic residues" evidence="10">
    <location>
        <begin position="539"/>
        <end position="550"/>
    </location>
</feature>
<feature type="compositionally biased region" description="Basic and acidic residues" evidence="10">
    <location>
        <begin position="242"/>
        <end position="255"/>
    </location>
</feature>
<feature type="domain" description="CXXC-type" evidence="12">
    <location>
        <begin position="1156"/>
        <end position="1198"/>
    </location>
</feature>
<dbReference type="Gene3D" id="1.10.720.30">
    <property type="entry name" value="SAP domain"/>
    <property type="match status" value="1"/>
</dbReference>
<feature type="domain" description="SAP" evidence="11">
    <location>
        <begin position="592"/>
        <end position="626"/>
    </location>
</feature>
<dbReference type="SMART" id="SM00513">
    <property type="entry name" value="SAP"/>
    <property type="match status" value="1"/>
</dbReference>
<comment type="caution">
    <text evidence="13">The sequence shown here is derived from an EMBL/GenBank/DDBJ whole genome shotgun (WGS) entry which is preliminary data.</text>
</comment>
<dbReference type="EMBL" id="JAVFWL010000004">
    <property type="protein sequence ID" value="KAK6746579.1"/>
    <property type="molecule type" value="Genomic_DNA"/>
</dbReference>
<feature type="compositionally biased region" description="Basic residues" evidence="10">
    <location>
        <begin position="199"/>
        <end position="212"/>
    </location>
</feature>
<accession>A0ABR1D7V4</accession>
<keyword evidence="5 8" id="KW-0863">Zinc-finger</keyword>
<evidence type="ECO:0000256" key="7">
    <source>
        <dbReference type="ARBA" id="ARBA00023054"/>
    </source>
</evidence>
<dbReference type="Pfam" id="PF14443">
    <property type="entry name" value="DBC1"/>
    <property type="match status" value="1"/>
</dbReference>
<keyword evidence="6" id="KW-0862">Zinc</keyword>
<dbReference type="PANTHER" id="PTHR14304">
    <property type="entry name" value="CELL DIVISION CYCLE AND APOPTOSIS REGULATOR PROTEIN"/>
    <property type="match status" value="1"/>
</dbReference>
<evidence type="ECO:0000313" key="14">
    <source>
        <dbReference type="Proteomes" id="UP001303046"/>
    </source>
</evidence>
<feature type="compositionally biased region" description="Low complexity" evidence="10">
    <location>
        <begin position="159"/>
        <end position="175"/>
    </location>
</feature>
<feature type="compositionally biased region" description="Low complexity" evidence="10">
    <location>
        <begin position="184"/>
        <end position="198"/>
    </location>
</feature>
<evidence type="ECO:0000256" key="10">
    <source>
        <dbReference type="SAM" id="MobiDB-lite"/>
    </source>
</evidence>
<protein>
    <recommendedName>
        <fullName evidence="15">CXXC-type zinc finger protein 1</fullName>
    </recommendedName>
</protein>
<evidence type="ECO:0000256" key="3">
    <source>
        <dbReference type="ARBA" id="ARBA00022553"/>
    </source>
</evidence>
<evidence type="ECO:0000256" key="6">
    <source>
        <dbReference type="ARBA" id="ARBA00022833"/>
    </source>
</evidence>
<keyword evidence="4" id="KW-0479">Metal-binding</keyword>
<dbReference type="PROSITE" id="PS50800">
    <property type="entry name" value="SAP"/>
    <property type="match status" value="1"/>
</dbReference>
<evidence type="ECO:0000313" key="13">
    <source>
        <dbReference type="EMBL" id="KAK6746579.1"/>
    </source>
</evidence>
<keyword evidence="7 9" id="KW-0175">Coiled coil</keyword>
<feature type="compositionally biased region" description="Basic residues" evidence="10">
    <location>
        <begin position="222"/>
        <end position="235"/>
    </location>
</feature>
<comment type="subcellular location">
    <subcellularLocation>
        <location evidence="1">Cytoplasm</location>
    </subcellularLocation>
</comment>
<dbReference type="InterPro" id="IPR025954">
    <property type="entry name" value="DBC1/CARP1_inactive_NUDIX"/>
</dbReference>
<feature type="coiled-coil region" evidence="9">
    <location>
        <begin position="977"/>
        <end position="1018"/>
    </location>
</feature>
<evidence type="ECO:0000256" key="4">
    <source>
        <dbReference type="ARBA" id="ARBA00022723"/>
    </source>
</evidence>
<feature type="compositionally biased region" description="Basic and acidic residues" evidence="10">
    <location>
        <begin position="1217"/>
        <end position="1231"/>
    </location>
</feature>